<dbReference type="SUPFAM" id="SSF52266">
    <property type="entry name" value="SGNH hydrolase"/>
    <property type="match status" value="1"/>
</dbReference>
<evidence type="ECO:0000313" key="2">
    <source>
        <dbReference type="EMBL" id="KKS09775.1"/>
    </source>
</evidence>
<dbReference type="Gene3D" id="3.40.50.1110">
    <property type="entry name" value="SGNH hydrolase"/>
    <property type="match status" value="1"/>
</dbReference>
<name>A0A0G0W9Y2_UNCC2</name>
<proteinExistence type="predicted"/>
<dbReference type="Proteomes" id="UP000033869">
    <property type="component" value="Unassembled WGS sequence"/>
</dbReference>
<dbReference type="InterPro" id="IPR013830">
    <property type="entry name" value="SGNH_hydro"/>
</dbReference>
<feature type="domain" description="SGNH hydrolase-type esterase" evidence="1">
    <location>
        <begin position="12"/>
        <end position="202"/>
    </location>
</feature>
<protein>
    <recommendedName>
        <fullName evidence="1">SGNH hydrolase-type esterase domain-containing protein</fullName>
    </recommendedName>
</protein>
<dbReference type="AlphaFoldDB" id="A0A0G0W9Y2"/>
<gene>
    <name evidence="2" type="ORF">UU65_C0001G0180</name>
</gene>
<evidence type="ECO:0000313" key="3">
    <source>
        <dbReference type="Proteomes" id="UP000033869"/>
    </source>
</evidence>
<sequence length="223" mass="25310">MNTNPYAKRILIFGDSNVWGDIPLQVGTRLPANVRWTGVLQNMLGNDYEVIEEGLIGRTTNVDDPFPGFEDKNGKDYLFPCLRSQIPLDYVILLLGSNDFKKVFNRTAKDVAKGIDELLTLTEKYAERDGVKAKILLISPTYIKPKIEEVKPHFSGSPEKSLELGKELEQVAKKHQCGFINLAEFIEPSDLDSIHLEPESHKIVAQKVFEFLKKSRNKHEAKR</sequence>
<reference evidence="2 3" key="1">
    <citation type="journal article" date="2015" name="Nature">
        <title>rRNA introns, odd ribosomes, and small enigmatic genomes across a large radiation of phyla.</title>
        <authorList>
            <person name="Brown C.T."/>
            <person name="Hug L.A."/>
            <person name="Thomas B.C."/>
            <person name="Sharon I."/>
            <person name="Castelle C.J."/>
            <person name="Singh A."/>
            <person name="Wilkins M.J."/>
            <person name="Williams K.H."/>
            <person name="Banfield J.F."/>
        </authorList>
    </citation>
    <scope>NUCLEOTIDE SEQUENCE [LARGE SCALE GENOMIC DNA]</scope>
</reference>
<organism evidence="2 3">
    <name type="scientific">candidate division CPR2 bacterium GW2011_GWC1_41_48</name>
    <dbReference type="NCBI Taxonomy" id="1618344"/>
    <lineage>
        <taxon>Bacteria</taxon>
        <taxon>Bacteria division CPR2</taxon>
    </lineage>
</organism>
<evidence type="ECO:0000259" key="1">
    <source>
        <dbReference type="Pfam" id="PF13472"/>
    </source>
</evidence>
<accession>A0A0G0W9Y2</accession>
<dbReference type="InterPro" id="IPR036514">
    <property type="entry name" value="SGNH_hydro_sf"/>
</dbReference>
<comment type="caution">
    <text evidence="2">The sequence shown here is derived from an EMBL/GenBank/DDBJ whole genome shotgun (WGS) entry which is preliminary data.</text>
</comment>
<dbReference type="EMBL" id="LCBL01000001">
    <property type="protein sequence ID" value="KKS09775.1"/>
    <property type="molecule type" value="Genomic_DNA"/>
</dbReference>
<dbReference type="Pfam" id="PF13472">
    <property type="entry name" value="Lipase_GDSL_2"/>
    <property type="match status" value="1"/>
</dbReference>